<organism evidence="1 2">
    <name type="scientific">Panagrolaimus sp. ES5</name>
    <dbReference type="NCBI Taxonomy" id="591445"/>
    <lineage>
        <taxon>Eukaryota</taxon>
        <taxon>Metazoa</taxon>
        <taxon>Ecdysozoa</taxon>
        <taxon>Nematoda</taxon>
        <taxon>Chromadorea</taxon>
        <taxon>Rhabditida</taxon>
        <taxon>Tylenchina</taxon>
        <taxon>Panagrolaimomorpha</taxon>
        <taxon>Panagrolaimoidea</taxon>
        <taxon>Panagrolaimidae</taxon>
        <taxon>Panagrolaimus</taxon>
    </lineage>
</organism>
<accession>A0AC34FWV8</accession>
<reference evidence="2" key="1">
    <citation type="submission" date="2022-11" db="UniProtKB">
        <authorList>
            <consortium name="WormBaseParasite"/>
        </authorList>
    </citation>
    <scope>IDENTIFICATION</scope>
</reference>
<name>A0AC34FWV8_9BILA</name>
<evidence type="ECO:0000313" key="1">
    <source>
        <dbReference type="Proteomes" id="UP000887579"/>
    </source>
</evidence>
<protein>
    <submittedName>
        <fullName evidence="2">Asparaginase</fullName>
    </submittedName>
</protein>
<sequence length="375" mass="42374">MKKDENGAYVPASNEFGEAIRNDPTLDDKEFIDANFGDTKDQPYCLPLHHQTKKRIVYWLNEYDPLVDSSDIKLDDWIKIAKDIEKYYDEYDGFVVLHGTDTLAYSTSALSFLLDNLSKPVVCSGAQIAIVEEDSDGHDNLIGALIVAGSCKVPEVTVYFDGKLLRANRCVKLDSISTGAFISPNVDPLAVMDKGIKVNDKEEFKLPENKELSVTDKLCKDVSILYMYPFIRIELVQAAFQEPVQGVVIKSYGAGNLPSNRDDIMEEIKKAVKRGCIVVNTSQCVKGHVHTNYSTGKMLHDVGVIFGADMTTETAFVKLSYILAREDWDLETKKKMMKKSLKGEIDEREEDEEEKEIEHENEKSEEEKMKQYKPL</sequence>
<dbReference type="WBParaSite" id="ES5_v2.g21794.t1">
    <property type="protein sequence ID" value="ES5_v2.g21794.t1"/>
    <property type="gene ID" value="ES5_v2.g21794"/>
</dbReference>
<evidence type="ECO:0000313" key="2">
    <source>
        <dbReference type="WBParaSite" id="ES5_v2.g21794.t1"/>
    </source>
</evidence>
<dbReference type="Proteomes" id="UP000887579">
    <property type="component" value="Unplaced"/>
</dbReference>
<proteinExistence type="predicted"/>